<name>A0AAW4L0L5_9BACT</name>
<keyword evidence="1" id="KW-0802">TPR repeat</keyword>
<dbReference type="Gene3D" id="1.25.40.10">
    <property type="entry name" value="Tetratricopeptide repeat domain"/>
    <property type="match status" value="2"/>
</dbReference>
<dbReference type="SMART" id="SM00028">
    <property type="entry name" value="TPR"/>
    <property type="match status" value="2"/>
</dbReference>
<dbReference type="SUPFAM" id="SSF48452">
    <property type="entry name" value="TPR-like"/>
    <property type="match status" value="1"/>
</dbReference>
<evidence type="ECO:0000256" key="2">
    <source>
        <dbReference type="SAM" id="SignalP"/>
    </source>
</evidence>
<dbReference type="AlphaFoldDB" id="A0AAW4L0L5"/>
<dbReference type="Pfam" id="PF13432">
    <property type="entry name" value="TPR_16"/>
    <property type="match status" value="2"/>
</dbReference>
<dbReference type="InterPro" id="IPR018759">
    <property type="entry name" value="BBP2_2"/>
</dbReference>
<accession>A0AAW4L0L5</accession>
<feature type="signal peptide" evidence="2">
    <location>
        <begin position="1"/>
        <end position="22"/>
    </location>
</feature>
<dbReference type="Proteomes" id="UP000811899">
    <property type="component" value="Unassembled WGS sequence"/>
</dbReference>
<protein>
    <submittedName>
        <fullName evidence="3">Tetratricopeptide repeat protein</fullName>
    </submittedName>
</protein>
<feature type="chain" id="PRO_5043397458" evidence="2">
    <location>
        <begin position="23"/>
        <end position="499"/>
    </location>
</feature>
<feature type="repeat" description="TPR" evidence="1">
    <location>
        <begin position="129"/>
        <end position="162"/>
    </location>
</feature>
<dbReference type="RefSeq" id="WP_214171233.1">
    <property type="nucleotide sequence ID" value="NZ_JAHCVJ010000003.1"/>
</dbReference>
<proteinExistence type="predicted"/>
<gene>
    <name evidence="3" type="ORF">KI809_09120</name>
</gene>
<organism evidence="3 4">
    <name type="scientific">Geoanaerobacter pelophilus</name>
    <dbReference type="NCBI Taxonomy" id="60036"/>
    <lineage>
        <taxon>Bacteria</taxon>
        <taxon>Pseudomonadati</taxon>
        <taxon>Thermodesulfobacteriota</taxon>
        <taxon>Desulfuromonadia</taxon>
        <taxon>Geobacterales</taxon>
        <taxon>Geobacteraceae</taxon>
        <taxon>Geoanaerobacter</taxon>
    </lineage>
</organism>
<reference evidence="3 4" key="1">
    <citation type="submission" date="2021-05" db="EMBL/GenBank/DDBJ databases">
        <title>The draft genome of Geobacter pelophilus DSM 12255.</title>
        <authorList>
            <person name="Xu Z."/>
            <person name="Masuda Y."/>
            <person name="Itoh H."/>
            <person name="Senoo K."/>
        </authorList>
    </citation>
    <scope>NUCLEOTIDE SEQUENCE [LARGE SCALE GENOMIC DNA]</scope>
    <source>
        <strain evidence="3 4">DSM 12255</strain>
    </source>
</reference>
<evidence type="ECO:0000313" key="3">
    <source>
        <dbReference type="EMBL" id="MBT0664458.1"/>
    </source>
</evidence>
<keyword evidence="4" id="KW-1185">Reference proteome</keyword>
<dbReference type="SUPFAM" id="SSF56925">
    <property type="entry name" value="OMPA-like"/>
    <property type="match status" value="1"/>
</dbReference>
<dbReference type="Pfam" id="PF10082">
    <property type="entry name" value="BBP2_2"/>
    <property type="match status" value="1"/>
</dbReference>
<dbReference type="InterPro" id="IPR019734">
    <property type="entry name" value="TPR_rpt"/>
</dbReference>
<dbReference type="EMBL" id="JAHCVJ010000003">
    <property type="protein sequence ID" value="MBT0664458.1"/>
    <property type="molecule type" value="Genomic_DNA"/>
</dbReference>
<evidence type="ECO:0000313" key="4">
    <source>
        <dbReference type="Proteomes" id="UP000811899"/>
    </source>
</evidence>
<evidence type="ECO:0000256" key="1">
    <source>
        <dbReference type="PROSITE-ProRule" id="PRU00339"/>
    </source>
</evidence>
<dbReference type="InterPro" id="IPR011250">
    <property type="entry name" value="OMP/PagP_B-barrel"/>
</dbReference>
<dbReference type="InterPro" id="IPR011990">
    <property type="entry name" value="TPR-like_helical_dom_sf"/>
</dbReference>
<feature type="repeat" description="TPR" evidence="1">
    <location>
        <begin position="61"/>
        <end position="94"/>
    </location>
</feature>
<sequence length="499" mass="54909">MRHLSIALLMSVSLGISALVPAVCLCEESLLDQGVREYRAENFEEAMAALKGARDKDPASSVAAFYLGLTCKQAGDYKAAAEQFRDALRLTPPVMDASLELAEVLFTLGETTAAKKALSDAEQGKVRPSAVAFLKGLVLAKENDADGAEDSFRNAAKLDPTLSQQTEFQIAILQARERKVTQARKSLKALIAMDPASEAASMAREYETAFTRLIEGHRPWRVIAGVNYLYDDNVISNPANDTRLAQPDKDNAFVGTFRIDYAPLLDAPWGVTAQYNLQSTTYGELDTMNTMVNSVAVVPSYSQRFGAVSLPISYSHVLLADKKYMGLASVRPTQSLLLPFGHIGQLNLAYTRREMLREPYLPEEDRDADIFGAGGGYVAPFGEGKGMASLRYEFSYDNAVGQNWVNRGHRLNVGGNFPVIDGLTLQLNGDLFAQEYLHQNSSFNKVREDTVYTAVAGLTWDITPNLSLNFQYNHTRAVSNIDQYDYRRNTITTGIEAGF</sequence>
<comment type="caution">
    <text evidence="3">The sequence shown here is derived from an EMBL/GenBank/DDBJ whole genome shotgun (WGS) entry which is preliminary data.</text>
</comment>
<keyword evidence="2" id="KW-0732">Signal</keyword>
<dbReference type="PROSITE" id="PS50005">
    <property type="entry name" value="TPR"/>
    <property type="match status" value="2"/>
</dbReference>